<evidence type="ECO:0000313" key="1">
    <source>
        <dbReference type="EMBL" id="KAK9702588.1"/>
    </source>
</evidence>
<name>A0AAW1JGH8_POPJA</name>
<sequence length="131" mass="14861">MCCHHRLRLIKLLTLDKLESAKDVLSSSSSFDKIVNESKERAQRENNVVVFGIEEGTSDSEAAAKLFDDLVPPRKLSRYITYVMRLGGSQNKPRPLRVVFNNPYVFSVIVRQLKVKVKGNGSIQEHFLKEG</sequence>
<keyword evidence="2" id="KW-1185">Reference proteome</keyword>
<accession>A0AAW1JGH8</accession>
<dbReference type="Proteomes" id="UP001458880">
    <property type="component" value="Unassembled WGS sequence"/>
</dbReference>
<reference evidence="1 2" key="1">
    <citation type="journal article" date="2024" name="BMC Genomics">
        <title>De novo assembly and annotation of Popillia japonica's genome with initial clues to its potential as an invasive pest.</title>
        <authorList>
            <person name="Cucini C."/>
            <person name="Boschi S."/>
            <person name="Funari R."/>
            <person name="Cardaioli E."/>
            <person name="Iannotti N."/>
            <person name="Marturano G."/>
            <person name="Paoli F."/>
            <person name="Bruttini M."/>
            <person name="Carapelli A."/>
            <person name="Frati F."/>
            <person name="Nardi F."/>
        </authorList>
    </citation>
    <scope>NUCLEOTIDE SEQUENCE [LARGE SCALE GENOMIC DNA]</scope>
    <source>
        <strain evidence="1">DMR45628</strain>
    </source>
</reference>
<proteinExistence type="predicted"/>
<dbReference type="AlphaFoldDB" id="A0AAW1JGH8"/>
<dbReference type="EMBL" id="JASPKY010000389">
    <property type="protein sequence ID" value="KAK9702588.1"/>
    <property type="molecule type" value="Genomic_DNA"/>
</dbReference>
<organism evidence="1 2">
    <name type="scientific">Popillia japonica</name>
    <name type="common">Japanese beetle</name>
    <dbReference type="NCBI Taxonomy" id="7064"/>
    <lineage>
        <taxon>Eukaryota</taxon>
        <taxon>Metazoa</taxon>
        <taxon>Ecdysozoa</taxon>
        <taxon>Arthropoda</taxon>
        <taxon>Hexapoda</taxon>
        <taxon>Insecta</taxon>
        <taxon>Pterygota</taxon>
        <taxon>Neoptera</taxon>
        <taxon>Endopterygota</taxon>
        <taxon>Coleoptera</taxon>
        <taxon>Polyphaga</taxon>
        <taxon>Scarabaeiformia</taxon>
        <taxon>Scarabaeidae</taxon>
        <taxon>Rutelinae</taxon>
        <taxon>Popillia</taxon>
    </lineage>
</organism>
<gene>
    <name evidence="1" type="ORF">QE152_g29852</name>
</gene>
<comment type="caution">
    <text evidence="1">The sequence shown here is derived from an EMBL/GenBank/DDBJ whole genome shotgun (WGS) entry which is preliminary data.</text>
</comment>
<protein>
    <submittedName>
        <fullName evidence="1">Uncharacterized protein</fullName>
    </submittedName>
</protein>
<evidence type="ECO:0000313" key="2">
    <source>
        <dbReference type="Proteomes" id="UP001458880"/>
    </source>
</evidence>